<keyword evidence="4" id="KW-0963">Cytoplasm</keyword>
<comment type="caution">
    <text evidence="8">The sequence shown here is derived from an EMBL/GenBank/DDBJ whole genome shotgun (WGS) entry which is preliminary data.</text>
</comment>
<evidence type="ECO:0000259" key="7">
    <source>
        <dbReference type="PROSITE" id="PS00745"/>
    </source>
</evidence>
<evidence type="ECO:0000256" key="2">
    <source>
        <dbReference type="ARBA" id="ARBA00022481"/>
    </source>
</evidence>
<dbReference type="EMBL" id="MHKN01000056">
    <property type="protein sequence ID" value="OGY90776.1"/>
    <property type="molecule type" value="Genomic_DNA"/>
</dbReference>
<dbReference type="GO" id="GO:0005737">
    <property type="term" value="C:cytoplasm"/>
    <property type="evidence" value="ECO:0007669"/>
    <property type="project" value="UniProtKB-SubCell"/>
</dbReference>
<evidence type="ECO:0000256" key="1">
    <source>
        <dbReference type="ARBA" id="ARBA00010835"/>
    </source>
</evidence>
<feature type="modified residue" description="N5-methylglutamine" evidence="4">
    <location>
        <position position="249"/>
    </location>
</feature>
<evidence type="ECO:0000313" key="8">
    <source>
        <dbReference type="EMBL" id="OGY90776.1"/>
    </source>
</evidence>
<dbReference type="InterPro" id="IPR000352">
    <property type="entry name" value="Pep_chain_release_fac_I"/>
</dbReference>
<gene>
    <name evidence="4" type="primary">prfB</name>
    <name evidence="8" type="ORF">A3B31_02980</name>
</gene>
<dbReference type="Gene3D" id="1.20.58.410">
    <property type="entry name" value="Release factor"/>
    <property type="match status" value="1"/>
</dbReference>
<dbReference type="InterPro" id="IPR005139">
    <property type="entry name" value="PCRF"/>
</dbReference>
<evidence type="ECO:0000313" key="9">
    <source>
        <dbReference type="Proteomes" id="UP000177349"/>
    </source>
</evidence>
<dbReference type="HAMAP" id="MF_00094">
    <property type="entry name" value="Rel_fac_2"/>
    <property type="match status" value="1"/>
</dbReference>
<comment type="similarity">
    <text evidence="1 4">Belongs to the prokaryotic/mitochondrial release factor family.</text>
</comment>
<dbReference type="InterPro" id="IPR045853">
    <property type="entry name" value="Pep_chain_release_fac_I_sf"/>
</dbReference>
<name>A0A1G2BPN6_9BACT</name>
<dbReference type="NCBIfam" id="TIGR00020">
    <property type="entry name" value="prfB"/>
    <property type="match status" value="1"/>
</dbReference>
<dbReference type="Pfam" id="PF03462">
    <property type="entry name" value="PCRF"/>
    <property type="match status" value="1"/>
</dbReference>
<comment type="function">
    <text evidence="4">Peptide chain release factor 2 directs the termination of translation in response to the peptide chain termination codons UGA and UAA.</text>
</comment>
<dbReference type="AlphaFoldDB" id="A0A1G2BPN6"/>
<comment type="subcellular location">
    <subcellularLocation>
        <location evidence="4">Cytoplasm</location>
    </subcellularLocation>
</comment>
<accession>A0A1G2BPN6</accession>
<dbReference type="FunFam" id="3.30.160.20:FF:000004">
    <property type="entry name" value="Peptide chain release factor 1"/>
    <property type="match status" value="1"/>
</dbReference>
<evidence type="ECO:0000256" key="4">
    <source>
        <dbReference type="HAMAP-Rule" id="MF_00094"/>
    </source>
</evidence>
<dbReference type="Gene3D" id="3.30.70.1660">
    <property type="match status" value="1"/>
</dbReference>
<dbReference type="Pfam" id="PF00472">
    <property type="entry name" value="RF-1"/>
    <property type="match status" value="1"/>
</dbReference>
<feature type="coiled-coil region" evidence="6">
    <location>
        <begin position="86"/>
        <end position="113"/>
    </location>
</feature>
<evidence type="ECO:0000256" key="6">
    <source>
        <dbReference type="SAM" id="Coils"/>
    </source>
</evidence>
<keyword evidence="2 4" id="KW-0488">Methylation</keyword>
<dbReference type="SUPFAM" id="SSF75620">
    <property type="entry name" value="Release factor"/>
    <property type="match status" value="1"/>
</dbReference>
<dbReference type="GO" id="GO:0016149">
    <property type="term" value="F:translation release factor activity, codon specific"/>
    <property type="evidence" value="ECO:0007669"/>
    <property type="project" value="UniProtKB-UniRule"/>
</dbReference>
<organism evidence="8 9">
    <name type="scientific">Candidatus Komeilibacteria bacterium RIFCSPLOWO2_01_FULL_53_11</name>
    <dbReference type="NCBI Taxonomy" id="1798552"/>
    <lineage>
        <taxon>Bacteria</taxon>
        <taxon>Candidatus Komeiliibacteriota</taxon>
    </lineage>
</organism>
<reference evidence="8 9" key="1">
    <citation type="journal article" date="2016" name="Nat. Commun.">
        <title>Thousands of microbial genomes shed light on interconnected biogeochemical processes in an aquifer system.</title>
        <authorList>
            <person name="Anantharaman K."/>
            <person name="Brown C.T."/>
            <person name="Hug L.A."/>
            <person name="Sharon I."/>
            <person name="Castelle C.J."/>
            <person name="Probst A.J."/>
            <person name="Thomas B.C."/>
            <person name="Singh A."/>
            <person name="Wilkins M.J."/>
            <person name="Karaoz U."/>
            <person name="Brodie E.L."/>
            <person name="Williams K.H."/>
            <person name="Hubbard S.S."/>
            <person name="Banfield J.F."/>
        </authorList>
    </citation>
    <scope>NUCLEOTIDE SEQUENCE [LARGE SCALE GENOMIC DNA]</scope>
</reference>
<dbReference type="PANTHER" id="PTHR43116">
    <property type="entry name" value="PEPTIDE CHAIN RELEASE FACTOR 2"/>
    <property type="match status" value="1"/>
</dbReference>
<sequence>MDELLKATQHFLDRVKALQASFHLNEKRTRSRELTEVMHGSDFWKDRVRAEAISREAAELERWLTFWDNIQKRGLDVRAIAEADRDDQSLNMRTELENEIKELERELDEKELELFLSEPHDGRPAIVTIYSGAGGVDAQDWAEMLERMYLRFAARQKWKTAVLNRTPGQGAGIKNVTIRCDGSYAYGYLKNESGVHRLVRLSPYDADHARHTSFAMVEVLPELEESLLVTIADGDVRIDVFRSSGHGGQSVNTTDSAVRLTHLPTGITVVCQNERSQLQNKQQAWRMLLGKLERYYQAKRDEERQQLRGEFTENAWGSQIRSYVIHPYKLVKDHRTKHESGDPESVLEGDLMPFIEAELRRQLRETH</sequence>
<dbReference type="PANTHER" id="PTHR43116:SF3">
    <property type="entry name" value="CLASS I PEPTIDE CHAIN RELEASE FACTOR"/>
    <property type="match status" value="1"/>
</dbReference>
<dbReference type="Proteomes" id="UP000177349">
    <property type="component" value="Unassembled WGS sequence"/>
</dbReference>
<comment type="PTM">
    <text evidence="4">Methylated by PrmC. Methylation increases the termination efficiency of RF2.</text>
</comment>
<dbReference type="Gene3D" id="3.30.160.20">
    <property type="match status" value="1"/>
</dbReference>
<feature type="domain" description="Prokaryotic-type class I peptide chain release factors" evidence="7">
    <location>
        <begin position="242"/>
        <end position="258"/>
    </location>
</feature>
<evidence type="ECO:0000256" key="3">
    <source>
        <dbReference type="ARBA" id="ARBA00022917"/>
    </source>
</evidence>
<keyword evidence="6" id="KW-0175">Coiled coil</keyword>
<proteinExistence type="inferred from homology"/>
<evidence type="ECO:0000256" key="5">
    <source>
        <dbReference type="NCBIfam" id="TIGR00020"/>
    </source>
</evidence>
<protein>
    <recommendedName>
        <fullName evidence="4 5">Peptide chain release factor 2</fullName>
        <shortName evidence="4">RF-2</shortName>
    </recommendedName>
</protein>
<dbReference type="PROSITE" id="PS00745">
    <property type="entry name" value="RF_PROK_I"/>
    <property type="match status" value="1"/>
</dbReference>
<dbReference type="InterPro" id="IPR004374">
    <property type="entry name" value="PrfB"/>
</dbReference>
<keyword evidence="3 4" id="KW-0648">Protein biosynthesis</keyword>
<dbReference type="SMART" id="SM00937">
    <property type="entry name" value="PCRF"/>
    <property type="match status" value="1"/>
</dbReference>